<evidence type="ECO:0000313" key="1">
    <source>
        <dbReference type="EMBL" id="GFH11767.1"/>
    </source>
</evidence>
<reference evidence="1 2" key="1">
    <citation type="submission" date="2020-02" db="EMBL/GenBank/DDBJ databases">
        <title>Draft genome sequence of Haematococcus lacustris strain NIES-144.</title>
        <authorList>
            <person name="Morimoto D."/>
            <person name="Nakagawa S."/>
            <person name="Yoshida T."/>
            <person name="Sawayama S."/>
        </authorList>
    </citation>
    <scope>NUCLEOTIDE SEQUENCE [LARGE SCALE GENOMIC DNA]</scope>
    <source>
        <strain evidence="1 2">NIES-144</strain>
    </source>
</reference>
<name>A0A699YNA1_HAELA</name>
<dbReference type="Proteomes" id="UP000485058">
    <property type="component" value="Unassembled WGS sequence"/>
</dbReference>
<protein>
    <submittedName>
        <fullName evidence="1">Uncharacterized protein</fullName>
    </submittedName>
</protein>
<organism evidence="1 2">
    <name type="scientific">Haematococcus lacustris</name>
    <name type="common">Green alga</name>
    <name type="synonym">Haematococcus pluvialis</name>
    <dbReference type="NCBI Taxonomy" id="44745"/>
    <lineage>
        <taxon>Eukaryota</taxon>
        <taxon>Viridiplantae</taxon>
        <taxon>Chlorophyta</taxon>
        <taxon>core chlorophytes</taxon>
        <taxon>Chlorophyceae</taxon>
        <taxon>CS clade</taxon>
        <taxon>Chlamydomonadales</taxon>
        <taxon>Haematococcaceae</taxon>
        <taxon>Haematococcus</taxon>
    </lineage>
</organism>
<comment type="caution">
    <text evidence="1">The sequence shown here is derived from an EMBL/GenBank/DDBJ whole genome shotgun (WGS) entry which is preliminary data.</text>
</comment>
<evidence type="ECO:0000313" key="2">
    <source>
        <dbReference type="Proteomes" id="UP000485058"/>
    </source>
</evidence>
<dbReference type="EMBL" id="BLLF01000434">
    <property type="protein sequence ID" value="GFH11767.1"/>
    <property type="molecule type" value="Genomic_DNA"/>
</dbReference>
<dbReference type="AlphaFoldDB" id="A0A699YNA1"/>
<keyword evidence="2" id="KW-1185">Reference proteome</keyword>
<proteinExistence type="predicted"/>
<accession>A0A699YNA1</accession>
<gene>
    <name evidence="1" type="ORF">HaLaN_07323</name>
</gene>
<sequence>MPRCASVQIATVIICTDAHLDAHICTDIPKYSVQMTTIGICTDARKESVQMPHILGAIDMHLYRWQAH</sequence>